<keyword evidence="8" id="KW-1185">Reference proteome</keyword>
<reference evidence="7 8" key="1">
    <citation type="submission" date="2019-12" db="EMBL/GenBank/DDBJ databases">
        <title>Genomic-based taxomic classification of the family Erythrobacteraceae.</title>
        <authorList>
            <person name="Xu L."/>
        </authorList>
    </citation>
    <scope>NUCLEOTIDE SEQUENCE [LARGE SCALE GENOMIC DNA]</scope>
    <source>
        <strain evidence="7 8">H32</strain>
    </source>
</reference>
<dbReference type="CDD" id="cd03319">
    <property type="entry name" value="L-Ala-DL-Glu_epimerase"/>
    <property type="match status" value="1"/>
</dbReference>
<keyword evidence="2 5" id="KW-0479">Metal-binding</keyword>
<feature type="domain" description="Mandelate racemase/muconate lactonizing enzyme C-terminal" evidence="6">
    <location>
        <begin position="131"/>
        <end position="222"/>
    </location>
</feature>
<proteinExistence type="inferred from homology"/>
<dbReference type="PANTHER" id="PTHR48080">
    <property type="entry name" value="D-GALACTONATE DEHYDRATASE-RELATED"/>
    <property type="match status" value="1"/>
</dbReference>
<dbReference type="EC" id="5.1.1.-" evidence="5"/>
<accession>A0ABW9UWS9</accession>
<comment type="caution">
    <text evidence="7">The sequence shown here is derived from an EMBL/GenBank/DDBJ whole genome shotgun (WGS) entry which is preliminary data.</text>
</comment>
<evidence type="ECO:0000313" key="7">
    <source>
        <dbReference type="EMBL" id="MXO68030.1"/>
    </source>
</evidence>
<organism evidence="7 8">
    <name type="scientific">Pelagerythrobacter marinus</name>
    <dbReference type="NCBI Taxonomy" id="538382"/>
    <lineage>
        <taxon>Bacteria</taxon>
        <taxon>Pseudomonadati</taxon>
        <taxon>Pseudomonadota</taxon>
        <taxon>Alphaproteobacteria</taxon>
        <taxon>Sphingomonadales</taxon>
        <taxon>Erythrobacteraceae</taxon>
        <taxon>Pelagerythrobacter</taxon>
    </lineage>
</organism>
<evidence type="ECO:0000256" key="5">
    <source>
        <dbReference type="RuleBase" id="RU366006"/>
    </source>
</evidence>
<dbReference type="SFLD" id="SFLDS00001">
    <property type="entry name" value="Enolase"/>
    <property type="match status" value="1"/>
</dbReference>
<dbReference type="PANTHER" id="PTHR48080:SF3">
    <property type="entry name" value="ENOLASE SUPERFAMILY MEMBER DDB_G0284701"/>
    <property type="match status" value="1"/>
</dbReference>
<dbReference type="Gene3D" id="3.20.20.120">
    <property type="entry name" value="Enolase-like C-terminal domain"/>
    <property type="match status" value="1"/>
</dbReference>
<dbReference type="EMBL" id="WTYO01000002">
    <property type="protein sequence ID" value="MXO68030.1"/>
    <property type="molecule type" value="Genomic_DNA"/>
</dbReference>
<keyword evidence="4 5" id="KW-0413">Isomerase</keyword>
<comment type="similarity">
    <text evidence="1 5">Belongs to the mandelate racemase/muconate lactonizing enzyme family.</text>
</comment>
<comment type="cofactor">
    <cofactor evidence="5">
        <name>Mg(2+)</name>
        <dbReference type="ChEBI" id="CHEBI:18420"/>
    </cofactor>
    <text evidence="5">Binds 1 Mg(2+) ion per subunit.</text>
</comment>
<dbReference type="InterPro" id="IPR013342">
    <property type="entry name" value="Mandelate_racemase_C"/>
</dbReference>
<dbReference type="RefSeq" id="WP_160732697.1">
    <property type="nucleotide sequence ID" value="NZ_WTYO01000002.1"/>
</dbReference>
<dbReference type="InterPro" id="IPR036849">
    <property type="entry name" value="Enolase-like_C_sf"/>
</dbReference>
<gene>
    <name evidence="7" type="ORF">GRI72_04185</name>
</gene>
<dbReference type="SMART" id="SM00922">
    <property type="entry name" value="MR_MLE"/>
    <property type="match status" value="1"/>
</dbReference>
<dbReference type="SUPFAM" id="SSF54826">
    <property type="entry name" value="Enolase N-terminal domain-like"/>
    <property type="match status" value="1"/>
</dbReference>
<dbReference type="Pfam" id="PF13378">
    <property type="entry name" value="MR_MLE_C"/>
    <property type="match status" value="1"/>
</dbReference>
<dbReference type="NCBIfam" id="NF042940">
    <property type="entry name" value="racemase_DgcA"/>
    <property type="match status" value="1"/>
</dbReference>
<evidence type="ECO:0000256" key="3">
    <source>
        <dbReference type="ARBA" id="ARBA00022842"/>
    </source>
</evidence>
<evidence type="ECO:0000259" key="6">
    <source>
        <dbReference type="SMART" id="SM00922"/>
    </source>
</evidence>
<dbReference type="Pfam" id="PF02746">
    <property type="entry name" value="MR_MLE_N"/>
    <property type="match status" value="1"/>
</dbReference>
<dbReference type="InterPro" id="IPR013341">
    <property type="entry name" value="Mandelate_racemase_N_dom"/>
</dbReference>
<keyword evidence="3 5" id="KW-0460">Magnesium</keyword>
<name>A0ABW9UWS9_9SPHN</name>
<evidence type="ECO:0000256" key="4">
    <source>
        <dbReference type="ARBA" id="ARBA00023235"/>
    </source>
</evidence>
<dbReference type="InterPro" id="IPR034603">
    <property type="entry name" value="Dipeptide_epimerase"/>
</dbReference>
<dbReference type="InterPro" id="IPR034593">
    <property type="entry name" value="DgoD-like"/>
</dbReference>
<dbReference type="SFLD" id="SFLDF00010">
    <property type="entry name" value="dipeptide_epimerase"/>
    <property type="match status" value="1"/>
</dbReference>
<dbReference type="Proteomes" id="UP000444401">
    <property type="component" value="Unassembled WGS sequence"/>
</dbReference>
<dbReference type="InterPro" id="IPR029065">
    <property type="entry name" value="Enolase_C-like"/>
</dbReference>
<dbReference type="InterPro" id="IPR029017">
    <property type="entry name" value="Enolase-like_N"/>
</dbReference>
<dbReference type="SUPFAM" id="SSF51604">
    <property type="entry name" value="Enolase C-terminal domain-like"/>
    <property type="match status" value="1"/>
</dbReference>
<sequence length="329" mass="35437">MLRQLSARHVPFRLNRPFRISRGVKTAADTVQVEIAAGEHVGRGESVPYARYGESIESVLRQVEAVRDEIERGAGRNRLVEIMPPGAARNALDCALWDLEARVAGRSITETLGWGPLKPVPTAMTISLDTPAAMARAAAAISRVPLLKVKVDAENPVDAVRAVREAAPGPRMIVDPNESWTIAQLADWQDALAELRVDLLEQPLPADSDEALEGFARRVPLAADESGHVTGDLAHLARRYDVVNIKLDKTGGLTTALAMMEAARQVDIRLMIGCMVSSSLSIMPAMIVAQHCGFVDLDGPTWLAEDMPGGVSETGGVMAPAERGFWGEI</sequence>
<dbReference type="Gene3D" id="3.30.390.10">
    <property type="entry name" value="Enolase-like, N-terminal domain"/>
    <property type="match status" value="1"/>
</dbReference>
<evidence type="ECO:0000256" key="2">
    <source>
        <dbReference type="ARBA" id="ARBA00022723"/>
    </source>
</evidence>
<dbReference type="SFLD" id="SFLDG00180">
    <property type="entry name" value="muconate_cycloisomerase"/>
    <property type="match status" value="1"/>
</dbReference>
<protein>
    <recommendedName>
        <fullName evidence="5">Dipeptide epimerase</fullName>
        <ecNumber evidence="5">5.1.1.-</ecNumber>
    </recommendedName>
</protein>
<evidence type="ECO:0000313" key="8">
    <source>
        <dbReference type="Proteomes" id="UP000444401"/>
    </source>
</evidence>
<evidence type="ECO:0000256" key="1">
    <source>
        <dbReference type="ARBA" id="ARBA00008031"/>
    </source>
</evidence>